<keyword evidence="3" id="KW-1185">Reference proteome</keyword>
<dbReference type="Proteomes" id="UP000093501">
    <property type="component" value="Unassembled WGS sequence"/>
</dbReference>
<protein>
    <submittedName>
        <fullName evidence="2">Uncharacterized protein</fullName>
    </submittedName>
</protein>
<organism evidence="2 3">
    <name type="scientific">Tessaracoccus lapidicaptus</name>
    <dbReference type="NCBI Taxonomy" id="1427523"/>
    <lineage>
        <taxon>Bacteria</taxon>
        <taxon>Bacillati</taxon>
        <taxon>Actinomycetota</taxon>
        <taxon>Actinomycetes</taxon>
        <taxon>Propionibacteriales</taxon>
        <taxon>Propionibacteriaceae</taxon>
        <taxon>Tessaracoccus</taxon>
    </lineage>
</organism>
<evidence type="ECO:0000313" key="2">
    <source>
        <dbReference type="EMBL" id="OCL34752.1"/>
    </source>
</evidence>
<sequence length="582" mass="62719">MTRLLTLWATVAVALAALTPALPAQAETSGIASGVDSARGCVYNGFDYVPPASGIAVGPHCFSTPDASGKPVVAAVDPGKTAADLAAVQRWSPLHPDHYVAEGTMATRLVGSAPRATNSAAIAKFVSDALPRKYLPDTLDPWLRMGVNVGGGVHAHDNIPIYTVDSSNPHQWFATFVSTDARVVNFPRLVQVTTGRLPIPTWAKPSDGGDRAFATFDVATGIMRGYYGVTKGGTSGNEWHFAASGYWYGDPTTRTAGPDNYWLGYLTGSSSVIGISNELTQIGAEEVRRGEINHMVSVTFPDYLKGTISFPAKQTDGGLDPAAFPAAPAAGQVFTFPRGFDVDAYVKANAIDPTMAAVMRAVKKYGGIVADRNAFVMALNFEHPYGMGDGVNPWKTDPVLSARINGLKQNAFPWALTEWLPVGYAGHLTNAADQAPAPSAPTAPAVEQPRPTGVYYNPGYATSGGRKWFTRCEPYSTTERCFAYIWATEVVQTRTGWSTRWNWVFNNLSYLPATRASWGSNPLANTGTFTSGGRSWKTSCGDEWTGDNGCRAFIRSRVPVYRDGNYRYEDRWVFNNVIAFNG</sequence>
<evidence type="ECO:0000256" key="1">
    <source>
        <dbReference type="SAM" id="SignalP"/>
    </source>
</evidence>
<dbReference type="AlphaFoldDB" id="A0A1C0ANJ2"/>
<dbReference type="RefSeq" id="WP_068751434.1">
    <property type="nucleotide sequence ID" value="NZ_LR214441.1"/>
</dbReference>
<comment type="caution">
    <text evidence="2">The sequence shown here is derived from an EMBL/GenBank/DDBJ whole genome shotgun (WGS) entry which is preliminary data.</text>
</comment>
<gene>
    <name evidence="2" type="ORF">BCR15_03465</name>
</gene>
<reference evidence="3" key="1">
    <citation type="submission" date="2016-07" db="EMBL/GenBank/DDBJ databases">
        <authorList>
            <person name="Florea S."/>
            <person name="Webb J.S."/>
            <person name="Jaromczyk J."/>
            <person name="Schardl C.L."/>
        </authorList>
    </citation>
    <scope>NUCLEOTIDE SEQUENCE [LARGE SCALE GENOMIC DNA]</scope>
    <source>
        <strain evidence="3">IPBSL-7</strain>
    </source>
</reference>
<name>A0A1C0ANJ2_9ACTN</name>
<dbReference type="EMBL" id="MBQD01000020">
    <property type="protein sequence ID" value="OCL34752.1"/>
    <property type="molecule type" value="Genomic_DNA"/>
</dbReference>
<feature type="chain" id="PRO_5008643202" evidence="1">
    <location>
        <begin position="27"/>
        <end position="582"/>
    </location>
</feature>
<proteinExistence type="predicted"/>
<feature type="signal peptide" evidence="1">
    <location>
        <begin position="1"/>
        <end position="26"/>
    </location>
</feature>
<keyword evidence="1" id="KW-0732">Signal</keyword>
<accession>A0A1C0ANJ2</accession>
<evidence type="ECO:0000313" key="3">
    <source>
        <dbReference type="Proteomes" id="UP000093501"/>
    </source>
</evidence>